<dbReference type="GO" id="GO:0004096">
    <property type="term" value="F:catalase activity"/>
    <property type="evidence" value="ECO:0007669"/>
    <property type="project" value="UniProtKB-EC"/>
</dbReference>
<evidence type="ECO:0000256" key="2">
    <source>
        <dbReference type="ARBA" id="ARBA00004651"/>
    </source>
</evidence>
<evidence type="ECO:0000256" key="10">
    <source>
        <dbReference type="ARBA" id="ARBA00022989"/>
    </source>
</evidence>
<dbReference type="PANTHER" id="PTHR42821:SF1">
    <property type="entry name" value="CATALASE-B"/>
    <property type="match status" value="1"/>
</dbReference>
<evidence type="ECO:0000259" key="16">
    <source>
        <dbReference type="Pfam" id="PF02308"/>
    </source>
</evidence>
<evidence type="ECO:0000256" key="15">
    <source>
        <dbReference type="SAM" id="Phobius"/>
    </source>
</evidence>
<sequence>MIDFPEYCARVMFAAVCGLAIGIDGELKRKPLGARAYMLIASGAAALMVVTLNFTLSPQRSTGALALDPTRLIQGVVGGIGFLGAGAIMSRHDGRPLAEAVAERLGIEEMPEPAEAAMPTRDLPESPALSIIRNPPGSFAGRKIGVLVCDGFDSAVLRKLDTAFTAEGAMIEIVGPRVGGVRADDGTLVPGHYLIDGGRSVVFDAVALILTEEGADRLVHNVAARDFVSDAFAHCKFIGFTQGAGPLLSSVGVEPDRDDGLVPLEQVAAGDFVGTCRKLRLWSRERAVKA</sequence>
<comment type="subcellular location">
    <subcellularLocation>
        <location evidence="2">Cell membrane</location>
        <topology evidence="2">Multi-pass membrane protein</topology>
    </subcellularLocation>
</comment>
<dbReference type="EC" id="1.11.1.6" evidence="4"/>
<evidence type="ECO:0000256" key="8">
    <source>
        <dbReference type="ARBA" id="ARBA00022692"/>
    </source>
</evidence>
<dbReference type="CDD" id="cd03132">
    <property type="entry name" value="GATase1_catalase"/>
    <property type="match status" value="1"/>
</dbReference>
<evidence type="ECO:0000256" key="1">
    <source>
        <dbReference type="ARBA" id="ARBA00001971"/>
    </source>
</evidence>
<evidence type="ECO:0000256" key="13">
    <source>
        <dbReference type="ARBA" id="ARBA00023136"/>
    </source>
</evidence>
<keyword evidence="8 15" id="KW-0812">Transmembrane</keyword>
<comment type="similarity">
    <text evidence="3">Belongs to the MgtC/SapB family.</text>
</comment>
<dbReference type="AlphaFoldDB" id="A0A533I4M7"/>
<keyword evidence="6" id="KW-0575">Peroxidase</keyword>
<dbReference type="InterPro" id="IPR003416">
    <property type="entry name" value="MgtC/SapB/SrpB/YhiD_fam"/>
</dbReference>
<reference evidence="18 19" key="1">
    <citation type="journal article" date="2017" name="Nat. Commun.">
        <title>In situ click chemistry generation of cyclooxygenase-2 inhibitors.</title>
        <authorList>
            <person name="Bhardwaj A."/>
            <person name="Kaur J."/>
            <person name="Wuest M."/>
            <person name="Wuest F."/>
        </authorList>
    </citation>
    <scope>NUCLEOTIDE SEQUENCE [LARGE SCALE GENOMIC DNA]</scope>
    <source>
        <strain evidence="18">S2_012_000_R3_94</strain>
    </source>
</reference>
<keyword evidence="9" id="KW-0479">Metal-binding</keyword>
<keyword evidence="14" id="KW-0376">Hydrogen peroxide</keyword>
<evidence type="ECO:0000256" key="14">
    <source>
        <dbReference type="ARBA" id="ARBA00023324"/>
    </source>
</evidence>
<dbReference type="Pfam" id="PF18011">
    <property type="entry name" value="Catalase_C"/>
    <property type="match status" value="1"/>
</dbReference>
<dbReference type="InterPro" id="IPR049177">
    <property type="entry name" value="MgtC_SapB_SrpB_YhiD_N"/>
</dbReference>
<dbReference type="InterPro" id="IPR029062">
    <property type="entry name" value="Class_I_gatase-like"/>
</dbReference>
<evidence type="ECO:0000313" key="18">
    <source>
        <dbReference type="EMBL" id="TKW65487.1"/>
    </source>
</evidence>
<keyword evidence="13 15" id="KW-0472">Membrane</keyword>
<dbReference type="PANTHER" id="PTHR42821">
    <property type="entry name" value="CATALASE"/>
    <property type="match status" value="1"/>
</dbReference>
<dbReference type="Pfam" id="PF02308">
    <property type="entry name" value="MgtC"/>
    <property type="match status" value="1"/>
</dbReference>
<keyword evidence="5" id="KW-1003">Cell membrane</keyword>
<evidence type="ECO:0000259" key="17">
    <source>
        <dbReference type="Pfam" id="PF18011"/>
    </source>
</evidence>
<evidence type="ECO:0000256" key="9">
    <source>
        <dbReference type="ARBA" id="ARBA00022723"/>
    </source>
</evidence>
<feature type="transmembrane region" description="Helical" evidence="15">
    <location>
        <begin position="36"/>
        <end position="56"/>
    </location>
</feature>
<gene>
    <name evidence="18" type="ORF">DI616_15085</name>
</gene>
<dbReference type="GO" id="GO:0046872">
    <property type="term" value="F:metal ion binding"/>
    <property type="evidence" value="ECO:0007669"/>
    <property type="project" value="UniProtKB-KW"/>
</dbReference>
<comment type="cofactor">
    <cofactor evidence="1">
        <name>heme</name>
        <dbReference type="ChEBI" id="CHEBI:30413"/>
    </cofactor>
</comment>
<feature type="domain" description="MgtC/SapB/SrpB/YhiD N-terminal" evidence="16">
    <location>
        <begin position="12"/>
        <end position="94"/>
    </location>
</feature>
<comment type="caution">
    <text evidence="18">The sequence shown here is derived from an EMBL/GenBank/DDBJ whole genome shotgun (WGS) entry which is preliminary data.</text>
</comment>
<keyword evidence="10 15" id="KW-1133">Transmembrane helix</keyword>
<dbReference type="GO" id="GO:0005829">
    <property type="term" value="C:cytosol"/>
    <property type="evidence" value="ECO:0007669"/>
    <property type="project" value="TreeGrafter"/>
</dbReference>
<dbReference type="GO" id="GO:0020037">
    <property type="term" value="F:heme binding"/>
    <property type="evidence" value="ECO:0007669"/>
    <property type="project" value="InterPro"/>
</dbReference>
<evidence type="ECO:0000256" key="7">
    <source>
        <dbReference type="ARBA" id="ARBA00022617"/>
    </source>
</evidence>
<evidence type="ECO:0000256" key="3">
    <source>
        <dbReference type="ARBA" id="ARBA00009298"/>
    </source>
</evidence>
<evidence type="ECO:0000256" key="11">
    <source>
        <dbReference type="ARBA" id="ARBA00023002"/>
    </source>
</evidence>
<dbReference type="GO" id="GO:0006979">
    <property type="term" value="P:response to oxidative stress"/>
    <property type="evidence" value="ECO:0007669"/>
    <property type="project" value="InterPro"/>
</dbReference>
<dbReference type="Proteomes" id="UP000315344">
    <property type="component" value="Unassembled WGS sequence"/>
</dbReference>
<dbReference type="InterPro" id="IPR041399">
    <property type="entry name" value="Catalase_large_C"/>
</dbReference>
<evidence type="ECO:0000256" key="4">
    <source>
        <dbReference type="ARBA" id="ARBA00012314"/>
    </source>
</evidence>
<dbReference type="Gene3D" id="3.40.50.880">
    <property type="match status" value="1"/>
</dbReference>
<dbReference type="GO" id="GO:0005886">
    <property type="term" value="C:plasma membrane"/>
    <property type="evidence" value="ECO:0007669"/>
    <property type="project" value="UniProtKB-SubCell"/>
</dbReference>
<keyword evidence="11" id="KW-0560">Oxidoreductase</keyword>
<evidence type="ECO:0000313" key="19">
    <source>
        <dbReference type="Proteomes" id="UP000315344"/>
    </source>
</evidence>
<accession>A0A533I4M7</accession>
<keyword evidence="12" id="KW-0408">Iron</keyword>
<keyword evidence="7" id="KW-0349">Heme</keyword>
<name>A0A533I4M7_PARDE</name>
<protein>
    <recommendedName>
        <fullName evidence="4">catalase</fullName>
        <ecNumber evidence="4">1.11.1.6</ecNumber>
    </recommendedName>
</protein>
<evidence type="ECO:0000256" key="5">
    <source>
        <dbReference type="ARBA" id="ARBA00022475"/>
    </source>
</evidence>
<proteinExistence type="inferred from homology"/>
<dbReference type="EMBL" id="VAFL01000013">
    <property type="protein sequence ID" value="TKW65487.1"/>
    <property type="molecule type" value="Genomic_DNA"/>
</dbReference>
<feature type="domain" description="Large catalase C-terminal" evidence="17">
    <location>
        <begin position="140"/>
        <end position="284"/>
    </location>
</feature>
<dbReference type="SUPFAM" id="SSF52317">
    <property type="entry name" value="Class I glutamine amidotransferase-like"/>
    <property type="match status" value="1"/>
</dbReference>
<dbReference type="GO" id="GO:0042744">
    <property type="term" value="P:hydrogen peroxide catabolic process"/>
    <property type="evidence" value="ECO:0007669"/>
    <property type="project" value="UniProtKB-KW"/>
</dbReference>
<dbReference type="InterPro" id="IPR024712">
    <property type="entry name" value="Catalase_clade2"/>
</dbReference>
<dbReference type="PRINTS" id="PR01837">
    <property type="entry name" value="MGTCSAPBPROT"/>
</dbReference>
<evidence type="ECO:0000256" key="6">
    <source>
        <dbReference type="ARBA" id="ARBA00022559"/>
    </source>
</evidence>
<organism evidence="18 19">
    <name type="scientific">Paracoccus denitrificans</name>
    <dbReference type="NCBI Taxonomy" id="266"/>
    <lineage>
        <taxon>Bacteria</taxon>
        <taxon>Pseudomonadati</taxon>
        <taxon>Pseudomonadota</taxon>
        <taxon>Alphaproteobacteria</taxon>
        <taxon>Rhodobacterales</taxon>
        <taxon>Paracoccaceae</taxon>
        <taxon>Paracoccus</taxon>
    </lineage>
</organism>
<evidence type="ECO:0000256" key="12">
    <source>
        <dbReference type="ARBA" id="ARBA00023004"/>
    </source>
</evidence>